<evidence type="ECO:0000256" key="2">
    <source>
        <dbReference type="ARBA" id="ARBA00023015"/>
    </source>
</evidence>
<dbReference type="SUPFAM" id="SSF46785">
    <property type="entry name" value="Winged helix' DNA-binding domain"/>
    <property type="match status" value="1"/>
</dbReference>
<dbReference type="InterPro" id="IPR036390">
    <property type="entry name" value="WH_DNA-bd_sf"/>
</dbReference>
<dbReference type="RefSeq" id="WP_011916699.1">
    <property type="nucleotide sequence ID" value="NC_009437.1"/>
</dbReference>
<accession>A4XIM3</accession>
<keyword evidence="2" id="KW-0805">Transcription regulation</keyword>
<proteinExistence type="inferred from homology"/>
<evidence type="ECO:0000256" key="1">
    <source>
        <dbReference type="ARBA" id="ARBA00011046"/>
    </source>
</evidence>
<evidence type="ECO:0000313" key="5">
    <source>
        <dbReference type="EMBL" id="ABP66758.1"/>
    </source>
</evidence>
<keyword evidence="3" id="KW-0238">DNA-binding</keyword>
<organism evidence="5 6">
    <name type="scientific">Caldicellulosiruptor saccharolyticus (strain ATCC 43494 / DSM 8903 / Tp8T 6331)</name>
    <dbReference type="NCBI Taxonomy" id="351627"/>
    <lineage>
        <taxon>Bacteria</taxon>
        <taxon>Bacillati</taxon>
        <taxon>Bacillota</taxon>
        <taxon>Bacillota incertae sedis</taxon>
        <taxon>Caldicellulosiruptorales</taxon>
        <taxon>Caldicellulosiruptoraceae</taxon>
        <taxon>Caldicellulosiruptor</taxon>
    </lineage>
</organism>
<dbReference type="InterPro" id="IPR036388">
    <property type="entry name" value="WH-like_DNA-bd_sf"/>
</dbReference>
<keyword evidence="4" id="KW-0804">Transcription</keyword>
<dbReference type="AlphaFoldDB" id="A4XIM3"/>
<dbReference type="Proteomes" id="UP000000256">
    <property type="component" value="Chromosome"/>
</dbReference>
<keyword evidence="6" id="KW-1185">Reference proteome</keyword>
<sequence length="136" mass="15925">MKEKSFPKISKAELEVMKVVWKENRVLSGREIVTKVMETNKKWHKNTIFTLIDRLAKKGVLKVEKKGKFNFYTASITEEDYKKEEARDILQRMFGGSFRNVIATFLETTNVSKKEIEEIKKMLDEKGCCKYDNGSF</sequence>
<dbReference type="Pfam" id="PF03965">
    <property type="entry name" value="Penicillinase_R"/>
    <property type="match status" value="1"/>
</dbReference>
<comment type="similarity">
    <text evidence="1">Belongs to the BlaI transcriptional regulatory family.</text>
</comment>
<dbReference type="STRING" id="351627.Csac_1152"/>
<dbReference type="OrthoDB" id="9795583at2"/>
<dbReference type="PIRSF" id="PIRSF019455">
    <property type="entry name" value="CopR_AtkY"/>
    <property type="match status" value="1"/>
</dbReference>
<gene>
    <name evidence="5" type="ordered locus">Csac_1152</name>
</gene>
<dbReference type="InterPro" id="IPR005650">
    <property type="entry name" value="BlaI_family"/>
</dbReference>
<dbReference type="Gene3D" id="1.10.10.10">
    <property type="entry name" value="Winged helix-like DNA-binding domain superfamily/Winged helix DNA-binding domain"/>
    <property type="match status" value="1"/>
</dbReference>
<dbReference type="GO" id="GO:0003677">
    <property type="term" value="F:DNA binding"/>
    <property type="evidence" value="ECO:0007669"/>
    <property type="project" value="UniProtKB-KW"/>
</dbReference>
<protein>
    <submittedName>
        <fullName evidence="5">Transcriptional repressor, CopY family</fullName>
    </submittedName>
</protein>
<evidence type="ECO:0000256" key="3">
    <source>
        <dbReference type="ARBA" id="ARBA00023125"/>
    </source>
</evidence>
<evidence type="ECO:0000256" key="4">
    <source>
        <dbReference type="ARBA" id="ARBA00023163"/>
    </source>
</evidence>
<dbReference type="Gene3D" id="1.10.4040.10">
    <property type="entry name" value="Penicillinase repressor domain"/>
    <property type="match status" value="1"/>
</dbReference>
<reference evidence="5 6" key="1">
    <citation type="journal article" date="2008" name="Appl. Environ. Microbiol.">
        <title>Hydrogenomics of the extremely thermophilic bacterium Caldicellulosiruptor saccharolyticus.</title>
        <authorList>
            <person name="van de Werken H.J."/>
            <person name="Verhaart M.R."/>
            <person name="VanFossen A.L."/>
            <person name="Willquist K."/>
            <person name="Lewis D.L."/>
            <person name="Nichols J.D."/>
            <person name="Goorissen H.P."/>
            <person name="Mongodin E.F."/>
            <person name="Nelson K.E."/>
            <person name="van Niel E.W."/>
            <person name="Stams A.J."/>
            <person name="Ward D.E."/>
            <person name="de Vos W.M."/>
            <person name="van der Oost J."/>
            <person name="Kelly R.M."/>
            <person name="Kengen S.W."/>
        </authorList>
    </citation>
    <scope>NUCLEOTIDE SEQUENCE [LARGE SCALE GENOMIC DNA]</scope>
    <source>
        <strain evidence="6">ATCC 43494 / DSM 8903 / Tp8T 6331</strain>
    </source>
</reference>
<dbReference type="KEGG" id="csc:Csac_1152"/>
<dbReference type="HOGENOM" id="CLU_119090_2_3_9"/>
<dbReference type="eggNOG" id="COG3682">
    <property type="taxonomic scope" value="Bacteria"/>
</dbReference>
<evidence type="ECO:0000313" key="6">
    <source>
        <dbReference type="Proteomes" id="UP000000256"/>
    </source>
</evidence>
<dbReference type="EMBL" id="CP000679">
    <property type="protein sequence ID" value="ABP66758.1"/>
    <property type="molecule type" value="Genomic_DNA"/>
</dbReference>
<name>A4XIM3_CALS8</name>
<dbReference type="GO" id="GO:0045892">
    <property type="term" value="P:negative regulation of DNA-templated transcription"/>
    <property type="evidence" value="ECO:0007669"/>
    <property type="project" value="InterPro"/>
</dbReference>